<feature type="signal peptide" evidence="7">
    <location>
        <begin position="1"/>
        <end position="26"/>
    </location>
</feature>
<dbReference type="Gramene" id="Psat2g021840.1">
    <property type="protein sequence ID" value="Psat2g021840.1.cds"/>
    <property type="gene ID" value="Psat2g021840"/>
</dbReference>
<organism evidence="9 10">
    <name type="scientific">Pisum sativum</name>
    <name type="common">Garden pea</name>
    <name type="synonym">Lathyrus oleraceus</name>
    <dbReference type="NCBI Taxonomy" id="3888"/>
    <lineage>
        <taxon>Eukaryota</taxon>
        <taxon>Viridiplantae</taxon>
        <taxon>Streptophyta</taxon>
        <taxon>Embryophyta</taxon>
        <taxon>Tracheophyta</taxon>
        <taxon>Spermatophyta</taxon>
        <taxon>Magnoliopsida</taxon>
        <taxon>eudicotyledons</taxon>
        <taxon>Gunneridae</taxon>
        <taxon>Pentapetalae</taxon>
        <taxon>rosids</taxon>
        <taxon>fabids</taxon>
        <taxon>Fabales</taxon>
        <taxon>Fabaceae</taxon>
        <taxon>Papilionoideae</taxon>
        <taxon>50 kb inversion clade</taxon>
        <taxon>NPAAA clade</taxon>
        <taxon>Hologalegina</taxon>
        <taxon>IRL clade</taxon>
        <taxon>Fabeae</taxon>
        <taxon>Lathyrus</taxon>
    </lineage>
</organism>
<keyword evidence="6" id="KW-1133">Transmembrane helix</keyword>
<proteinExistence type="inferred from homology"/>
<dbReference type="AlphaFoldDB" id="A0A9D5B2Y5"/>
<keyword evidence="2" id="KW-1015">Disulfide bond</keyword>
<dbReference type="Gene3D" id="2.60.40.420">
    <property type="entry name" value="Cupredoxins - blue copper proteins"/>
    <property type="match status" value="1"/>
</dbReference>
<feature type="chain" id="PRO_5038527272" description="Phytocyanin domain-containing protein" evidence="7">
    <location>
        <begin position="27"/>
        <end position="171"/>
    </location>
</feature>
<dbReference type="InterPro" id="IPR003245">
    <property type="entry name" value="Phytocyanin_dom"/>
</dbReference>
<dbReference type="Pfam" id="PF02298">
    <property type="entry name" value="Cu_bind_like"/>
    <property type="match status" value="1"/>
</dbReference>
<comment type="similarity">
    <text evidence="4">Belongs to the early nodulin-like (ENODL) family.</text>
</comment>
<dbReference type="GO" id="GO:0005886">
    <property type="term" value="C:plasma membrane"/>
    <property type="evidence" value="ECO:0007669"/>
    <property type="project" value="TreeGrafter"/>
</dbReference>
<evidence type="ECO:0000256" key="5">
    <source>
        <dbReference type="ARBA" id="ARBA00037626"/>
    </source>
</evidence>
<accession>A0A9D5B2Y5</accession>
<dbReference type="InterPro" id="IPR008972">
    <property type="entry name" value="Cupredoxin"/>
</dbReference>
<evidence type="ECO:0000259" key="8">
    <source>
        <dbReference type="PROSITE" id="PS51485"/>
    </source>
</evidence>
<gene>
    <name evidence="9" type="ORF">KIW84_020696</name>
</gene>
<keyword evidence="10" id="KW-1185">Reference proteome</keyword>
<evidence type="ECO:0000256" key="2">
    <source>
        <dbReference type="ARBA" id="ARBA00023157"/>
    </source>
</evidence>
<comment type="function">
    <text evidence="5">May act as a carbohydrate transporter.</text>
</comment>
<evidence type="ECO:0000313" key="9">
    <source>
        <dbReference type="EMBL" id="KAI5433507.1"/>
    </source>
</evidence>
<evidence type="ECO:0000256" key="7">
    <source>
        <dbReference type="SAM" id="SignalP"/>
    </source>
</evidence>
<name>A0A9D5B2Y5_PEA</name>
<dbReference type="PANTHER" id="PTHR33021">
    <property type="entry name" value="BLUE COPPER PROTEIN"/>
    <property type="match status" value="1"/>
</dbReference>
<dbReference type="EMBL" id="JAMSHJ010000002">
    <property type="protein sequence ID" value="KAI5433507.1"/>
    <property type="molecule type" value="Genomic_DNA"/>
</dbReference>
<dbReference type="PROSITE" id="PS51485">
    <property type="entry name" value="PHYTOCYANIN"/>
    <property type="match status" value="1"/>
</dbReference>
<feature type="transmembrane region" description="Helical" evidence="6">
    <location>
        <begin position="153"/>
        <end position="170"/>
    </location>
</feature>
<dbReference type="InterPro" id="IPR039391">
    <property type="entry name" value="Phytocyanin-like"/>
</dbReference>
<dbReference type="PANTHER" id="PTHR33021:SF482">
    <property type="entry name" value="EARLY NODULIN-LIKE PROTEIN"/>
    <property type="match status" value="1"/>
</dbReference>
<evidence type="ECO:0000256" key="3">
    <source>
        <dbReference type="ARBA" id="ARBA00023180"/>
    </source>
</evidence>
<reference evidence="9 10" key="1">
    <citation type="journal article" date="2022" name="Nat. Genet.">
        <title>Improved pea reference genome and pan-genome highlight genomic features and evolutionary characteristics.</title>
        <authorList>
            <person name="Yang T."/>
            <person name="Liu R."/>
            <person name="Luo Y."/>
            <person name="Hu S."/>
            <person name="Wang D."/>
            <person name="Wang C."/>
            <person name="Pandey M.K."/>
            <person name="Ge S."/>
            <person name="Xu Q."/>
            <person name="Li N."/>
            <person name="Li G."/>
            <person name="Huang Y."/>
            <person name="Saxena R.K."/>
            <person name="Ji Y."/>
            <person name="Li M."/>
            <person name="Yan X."/>
            <person name="He Y."/>
            <person name="Liu Y."/>
            <person name="Wang X."/>
            <person name="Xiang C."/>
            <person name="Varshney R.K."/>
            <person name="Ding H."/>
            <person name="Gao S."/>
            <person name="Zong X."/>
        </authorList>
    </citation>
    <scope>NUCLEOTIDE SEQUENCE [LARGE SCALE GENOMIC DNA]</scope>
    <source>
        <strain evidence="9 10">cv. Zhongwan 6</strain>
    </source>
</reference>
<evidence type="ECO:0000313" key="10">
    <source>
        <dbReference type="Proteomes" id="UP001058974"/>
    </source>
</evidence>
<keyword evidence="6" id="KW-0812">Transmembrane</keyword>
<protein>
    <recommendedName>
        <fullName evidence="8">Phytocyanin domain-containing protein</fullName>
    </recommendedName>
</protein>
<dbReference type="SUPFAM" id="SSF49503">
    <property type="entry name" value="Cupredoxins"/>
    <property type="match status" value="1"/>
</dbReference>
<evidence type="ECO:0000256" key="4">
    <source>
        <dbReference type="ARBA" id="ARBA00035011"/>
    </source>
</evidence>
<sequence length="171" mass="19182">MEVLSFNKNMLMMMMMMAMMWNIAKSELHYVGGNKFGWIPGVNLTQWSLNEQFVVGESWLYFGYDRHSFNVLEVNQTSYEKCIDTGFVKNVTGGAGRDVFQLSEAKTYYFISGGGFCWQGVKVAVNVLDHLPPAPAPAPKESDGSSISSTFQIYHSLVGVILVLMFTSFLM</sequence>
<evidence type="ECO:0000256" key="1">
    <source>
        <dbReference type="ARBA" id="ARBA00022729"/>
    </source>
</evidence>
<evidence type="ECO:0000256" key="6">
    <source>
        <dbReference type="SAM" id="Phobius"/>
    </source>
</evidence>
<dbReference type="Gramene" id="Psat02G0069600-T1">
    <property type="protein sequence ID" value="KAI5433507.1"/>
    <property type="gene ID" value="KIW84_020696"/>
</dbReference>
<comment type="caution">
    <text evidence="9">The sequence shown here is derived from an EMBL/GenBank/DDBJ whole genome shotgun (WGS) entry which is preliminary data.</text>
</comment>
<dbReference type="GO" id="GO:0009055">
    <property type="term" value="F:electron transfer activity"/>
    <property type="evidence" value="ECO:0007669"/>
    <property type="project" value="InterPro"/>
</dbReference>
<keyword evidence="1 7" id="KW-0732">Signal</keyword>
<dbReference type="OrthoDB" id="676939at2759"/>
<feature type="domain" description="Phytocyanin" evidence="8">
    <location>
        <begin position="27"/>
        <end position="129"/>
    </location>
</feature>
<keyword evidence="6" id="KW-0472">Membrane</keyword>
<dbReference type="Proteomes" id="UP001058974">
    <property type="component" value="Chromosome 2"/>
</dbReference>
<dbReference type="FunFam" id="2.60.40.420:FF:000018">
    <property type="entry name" value="Lamin-like protein"/>
    <property type="match status" value="1"/>
</dbReference>
<keyword evidence="3" id="KW-0325">Glycoprotein</keyword>